<evidence type="ECO:0000256" key="2">
    <source>
        <dbReference type="SAM" id="Phobius"/>
    </source>
</evidence>
<dbReference type="EMBL" id="DF968066">
    <property type="protein sequence ID" value="GAP03051.1"/>
    <property type="molecule type" value="Genomic_DNA"/>
</dbReference>
<keyword evidence="2" id="KW-1133">Transmembrane helix</keyword>
<keyword evidence="2" id="KW-0812">Transmembrane</keyword>
<sequence>MKRWILYILMVVVLAVIGWGGYLYAQYKGSIDSLQQSAKISKTRNVSNLIAAGKPFSILVLGSDVGELDRDRTGLSDSMMVVTVNPKENKVTMVSIPRDIMTAIPGDEDTFPQKLNAAYSLDGVGASMKAVQNYLNVPIDSYAVVNMAGLETLVKKVGGVSVKSPLSFQYSQETAHDYGPDLYRFHKGSTSYEKSTDNGVTWSASKTVMDGDAALAFSRMRYDDPQGDYGRQERQRLVLEAMLKKAVNISTLVDPSFIKAISKNAKTDLSFNDIVKIAQKYRGTVKNQVSDHLQGQGVTYYGGSLPVSYQMVPTTEKQRVTNLLRSQLDLKPKETGSQFGGDVPTSGFRTAASMLAQINEKFVQ</sequence>
<name>A0A3F3GUF8_9LACO</name>
<dbReference type="STRING" id="220714.SAMN05660469_0904"/>
<dbReference type="NCBIfam" id="TIGR00350">
    <property type="entry name" value="lytR_cpsA_psr"/>
    <property type="match status" value="1"/>
</dbReference>
<comment type="similarity">
    <text evidence="1">Belongs to the LytR/CpsA/Psr (LCP) family.</text>
</comment>
<dbReference type="InterPro" id="IPR004474">
    <property type="entry name" value="LytR_CpsA_psr"/>
</dbReference>
<evidence type="ECO:0000256" key="1">
    <source>
        <dbReference type="ARBA" id="ARBA00006068"/>
    </source>
</evidence>
<dbReference type="Proteomes" id="UP000061227">
    <property type="component" value="Unassembled WGS sequence"/>
</dbReference>
<keyword evidence="2" id="KW-0472">Membrane</keyword>
<evidence type="ECO:0000313" key="4">
    <source>
        <dbReference type="EMBL" id="GAP03051.1"/>
    </source>
</evidence>
<evidence type="ECO:0000259" key="3">
    <source>
        <dbReference type="Pfam" id="PF03816"/>
    </source>
</evidence>
<evidence type="ECO:0000313" key="5">
    <source>
        <dbReference type="Proteomes" id="UP000061227"/>
    </source>
</evidence>
<gene>
    <name evidence="4" type="ORF">FPFC_040430</name>
</gene>
<dbReference type="InterPro" id="IPR050922">
    <property type="entry name" value="LytR/CpsA/Psr_CW_biosynth"/>
</dbReference>
<organism evidence="4 5">
    <name type="scientific">Fructobacillus pseudoficulneus</name>
    <dbReference type="NCBI Taxonomy" id="220714"/>
    <lineage>
        <taxon>Bacteria</taxon>
        <taxon>Bacillati</taxon>
        <taxon>Bacillota</taxon>
        <taxon>Bacilli</taxon>
        <taxon>Lactobacillales</taxon>
        <taxon>Lactobacillaceae</taxon>
        <taxon>Fructobacillus</taxon>
    </lineage>
</organism>
<dbReference type="PANTHER" id="PTHR33392">
    <property type="entry name" value="POLYISOPRENYL-TEICHOIC ACID--PEPTIDOGLYCAN TEICHOIC ACID TRANSFERASE TAGU"/>
    <property type="match status" value="1"/>
</dbReference>
<dbReference type="AlphaFoldDB" id="A0A3F3GUF8"/>
<keyword evidence="5" id="KW-1185">Reference proteome</keyword>
<accession>A0A3F3GUF8</accession>
<protein>
    <submittedName>
        <fullName evidence="4">Transcriptional regulator</fullName>
    </submittedName>
</protein>
<dbReference type="PANTHER" id="PTHR33392:SF6">
    <property type="entry name" value="POLYISOPRENYL-TEICHOIC ACID--PEPTIDOGLYCAN TEICHOIC ACID TRANSFERASE TAGU"/>
    <property type="match status" value="1"/>
</dbReference>
<proteinExistence type="inferred from homology"/>
<feature type="transmembrane region" description="Helical" evidence="2">
    <location>
        <begin position="5"/>
        <end position="25"/>
    </location>
</feature>
<dbReference type="Gene3D" id="3.40.630.190">
    <property type="entry name" value="LCP protein"/>
    <property type="match status" value="1"/>
</dbReference>
<feature type="domain" description="Cell envelope-related transcriptional attenuator" evidence="3">
    <location>
        <begin position="76"/>
        <end position="246"/>
    </location>
</feature>
<reference evidence="4 5" key="1">
    <citation type="journal article" date="2015" name="BMC Genomics">
        <title>Comparative genomics of Fructobacillus spp. and Leuconostoc spp. reveals niche-specific evolution of Fructobacillus spp.</title>
        <authorList>
            <person name="Endo A."/>
            <person name="Tanizawa Y."/>
            <person name="Tanaka N."/>
            <person name="Maeno S."/>
            <person name="Kumar H."/>
            <person name="Shiwa Y."/>
            <person name="Okada S."/>
            <person name="Yoshikawa H."/>
            <person name="Dicks L."/>
            <person name="Nakagawa J."/>
            <person name="Arita M."/>
        </authorList>
    </citation>
    <scope>NUCLEOTIDE SEQUENCE [LARGE SCALE GENOMIC DNA]</scope>
    <source>
        <strain evidence="4 5">DSM 15468</strain>
    </source>
</reference>
<dbReference type="Pfam" id="PF03816">
    <property type="entry name" value="LytR_cpsA_psr"/>
    <property type="match status" value="1"/>
</dbReference>